<dbReference type="Proteomes" id="UP000256970">
    <property type="component" value="Unassembled WGS sequence"/>
</dbReference>
<evidence type="ECO:0000313" key="3">
    <source>
        <dbReference type="Proteomes" id="UP000256970"/>
    </source>
</evidence>
<proteinExistence type="predicted"/>
<dbReference type="AlphaFoldDB" id="A0A383VWV9"/>
<protein>
    <submittedName>
        <fullName evidence="2">Uncharacterized protein</fullName>
    </submittedName>
</protein>
<keyword evidence="3" id="KW-1185">Reference proteome</keyword>
<comment type="subcellular location">
    <subcellularLocation>
        <location evidence="1">Cytoplasm</location>
        <location evidence="1">Cytoskeleton</location>
        <location evidence="1">Cilium axoneme</location>
    </subcellularLocation>
</comment>
<dbReference type="GO" id="GO:0005930">
    <property type="term" value="C:axoneme"/>
    <property type="evidence" value="ECO:0007669"/>
    <property type="project" value="UniProtKB-SubCell"/>
</dbReference>
<dbReference type="Gene3D" id="3.80.10.10">
    <property type="entry name" value="Ribonuclease Inhibitor"/>
    <property type="match status" value="1"/>
</dbReference>
<dbReference type="InterPro" id="IPR032675">
    <property type="entry name" value="LRR_dom_sf"/>
</dbReference>
<dbReference type="SUPFAM" id="SSF52047">
    <property type="entry name" value="RNI-like"/>
    <property type="match status" value="1"/>
</dbReference>
<sequence>MRPAALSISLCCNLRTLEIQGGKVQLQPATSSTGSNSSSSSASSSNPFTALTALTSLRLPNCAAMQFGFGLSQLTALSALQQLVLLDIMVGDGSEQQAADGDTGAFSAELGSTLGQLVQLTNLVLSLQRSQGHGVRLDGAVCTAASRLSRLQSLCLDAVGTQELPLRLQQLPQSLTMLSLRSGVTSSQELGGRSITSSSSSIDGSFHVPALQELSIRSTVFDPAALLHMPQLQDLDVAAGCTNIPMHDMLAVLPGLPKPQKLSLHELSGVAAAEQYAGLTACSHLEELKVIDCRVAGTAAQHMFRASRPLPALHHICVASSTEASRMYGRPPSVSGQIRLLLGPRDVQRFVDSCTLGEQAPALMAGDGGRAHAGRGRLRSLRISAAPRFTCKGLLHLTRLEQLSEIIVDGCNTVYAYGADGAMAAACARLGIQHDEIGNVRNAQQQDFSMSYRDYYRGHGSEVWQRLRKLCDKSPQCQ</sequence>
<accession>A0A383VWV9</accession>
<gene>
    <name evidence="2" type="ORF">BQ4739_LOCUS10213</name>
</gene>
<reference evidence="2 3" key="1">
    <citation type="submission" date="2016-10" db="EMBL/GenBank/DDBJ databases">
        <authorList>
            <person name="Cai Z."/>
        </authorList>
    </citation>
    <scope>NUCLEOTIDE SEQUENCE [LARGE SCALE GENOMIC DNA]</scope>
</reference>
<organism evidence="2 3">
    <name type="scientific">Tetradesmus obliquus</name>
    <name type="common">Green alga</name>
    <name type="synonym">Acutodesmus obliquus</name>
    <dbReference type="NCBI Taxonomy" id="3088"/>
    <lineage>
        <taxon>Eukaryota</taxon>
        <taxon>Viridiplantae</taxon>
        <taxon>Chlorophyta</taxon>
        <taxon>core chlorophytes</taxon>
        <taxon>Chlorophyceae</taxon>
        <taxon>CS clade</taxon>
        <taxon>Sphaeropleales</taxon>
        <taxon>Scenedesmaceae</taxon>
        <taxon>Tetradesmus</taxon>
    </lineage>
</organism>
<evidence type="ECO:0000256" key="1">
    <source>
        <dbReference type="ARBA" id="ARBA00004430"/>
    </source>
</evidence>
<evidence type="ECO:0000313" key="2">
    <source>
        <dbReference type="EMBL" id="SZX69958.1"/>
    </source>
</evidence>
<dbReference type="EMBL" id="FNXT01000967">
    <property type="protein sequence ID" value="SZX69958.1"/>
    <property type="molecule type" value="Genomic_DNA"/>
</dbReference>
<name>A0A383VWV9_TETOB</name>